<dbReference type="Gene3D" id="3.30.160.60">
    <property type="entry name" value="Classic Zinc Finger"/>
    <property type="match status" value="1"/>
</dbReference>
<dbReference type="OrthoDB" id="76949at2759"/>
<dbReference type="GO" id="GO:0009740">
    <property type="term" value="P:gibberellic acid mediated signaling pathway"/>
    <property type="evidence" value="ECO:0007669"/>
    <property type="project" value="TreeGrafter"/>
</dbReference>
<keyword evidence="1" id="KW-0862">Zinc</keyword>
<name>A0A9Q1MVG6_9SOLA</name>
<proteinExistence type="predicted"/>
<dbReference type="GO" id="GO:0008270">
    <property type="term" value="F:zinc ion binding"/>
    <property type="evidence" value="ECO:0007669"/>
    <property type="project" value="UniProtKB-KW"/>
</dbReference>
<dbReference type="InterPro" id="IPR001660">
    <property type="entry name" value="SAM"/>
</dbReference>
<accession>A0A9Q1MVG6</accession>
<keyword evidence="1" id="KW-0863">Zinc-finger</keyword>
<organism evidence="5 6">
    <name type="scientific">Anisodus acutangulus</name>
    <dbReference type="NCBI Taxonomy" id="402998"/>
    <lineage>
        <taxon>Eukaryota</taxon>
        <taxon>Viridiplantae</taxon>
        <taxon>Streptophyta</taxon>
        <taxon>Embryophyta</taxon>
        <taxon>Tracheophyta</taxon>
        <taxon>Spermatophyta</taxon>
        <taxon>Magnoliopsida</taxon>
        <taxon>eudicotyledons</taxon>
        <taxon>Gunneridae</taxon>
        <taxon>Pentapetalae</taxon>
        <taxon>asterids</taxon>
        <taxon>lamiids</taxon>
        <taxon>Solanales</taxon>
        <taxon>Solanaceae</taxon>
        <taxon>Solanoideae</taxon>
        <taxon>Hyoscyameae</taxon>
        <taxon>Anisodus</taxon>
    </lineage>
</organism>
<dbReference type="PROSITE" id="PS00028">
    <property type="entry name" value="ZINC_FINGER_C2H2_1"/>
    <property type="match status" value="1"/>
</dbReference>
<dbReference type="Proteomes" id="UP001152561">
    <property type="component" value="Unassembled WGS sequence"/>
</dbReference>
<gene>
    <name evidence="5" type="ORF">K7X08_006433</name>
</gene>
<dbReference type="PROSITE" id="PS50105">
    <property type="entry name" value="SAM_DOMAIN"/>
    <property type="match status" value="1"/>
</dbReference>
<dbReference type="SUPFAM" id="SSF47769">
    <property type="entry name" value="SAM/Pointed domain"/>
    <property type="match status" value="1"/>
</dbReference>
<dbReference type="EMBL" id="JAJAGQ010000002">
    <property type="protein sequence ID" value="KAJ8569856.1"/>
    <property type="molecule type" value="Genomic_DNA"/>
</dbReference>
<evidence type="ECO:0000313" key="6">
    <source>
        <dbReference type="Proteomes" id="UP001152561"/>
    </source>
</evidence>
<dbReference type="AlphaFoldDB" id="A0A9Q1MVG6"/>
<feature type="compositionally biased region" description="Low complexity" evidence="2">
    <location>
        <begin position="255"/>
        <end position="266"/>
    </location>
</feature>
<dbReference type="PANTHER" id="PTHR46353">
    <property type="entry name" value="ZINC FINGER PROTEIN 5"/>
    <property type="match status" value="1"/>
</dbReference>
<dbReference type="SMART" id="SM00454">
    <property type="entry name" value="SAM"/>
    <property type="match status" value="1"/>
</dbReference>
<feature type="compositionally biased region" description="Basic and acidic residues" evidence="2">
    <location>
        <begin position="128"/>
        <end position="158"/>
    </location>
</feature>
<evidence type="ECO:0000259" key="3">
    <source>
        <dbReference type="PROSITE" id="PS50105"/>
    </source>
</evidence>
<dbReference type="InterPro" id="IPR036236">
    <property type="entry name" value="Znf_C2H2_sf"/>
</dbReference>
<keyword evidence="1" id="KW-0479">Metal-binding</keyword>
<comment type="caution">
    <text evidence="5">The sequence shown here is derived from an EMBL/GenBank/DDBJ whole genome shotgun (WGS) entry which is preliminary data.</text>
</comment>
<dbReference type="GO" id="GO:0000976">
    <property type="term" value="F:transcription cis-regulatory region binding"/>
    <property type="evidence" value="ECO:0007669"/>
    <property type="project" value="TreeGrafter"/>
</dbReference>
<keyword evidence="6" id="KW-1185">Reference proteome</keyword>
<dbReference type="CDD" id="cd09487">
    <property type="entry name" value="SAM_superfamily"/>
    <property type="match status" value="1"/>
</dbReference>
<reference evidence="6" key="1">
    <citation type="journal article" date="2023" name="Proc. Natl. Acad. Sci. U.S.A.">
        <title>Genomic and structural basis for evolution of tropane alkaloid biosynthesis.</title>
        <authorList>
            <person name="Wanga Y.-J."/>
            <person name="Taina T."/>
            <person name="Yua J.-Y."/>
            <person name="Lia J."/>
            <person name="Xua B."/>
            <person name="Chenc J."/>
            <person name="D'Auriad J.C."/>
            <person name="Huanga J.-P."/>
            <person name="Huanga S.-X."/>
        </authorList>
    </citation>
    <scope>NUCLEOTIDE SEQUENCE [LARGE SCALE GENOMIC DNA]</scope>
    <source>
        <strain evidence="6">cv. KIB-2019</strain>
    </source>
</reference>
<dbReference type="InterPro" id="IPR013087">
    <property type="entry name" value="Znf_C2H2_type"/>
</dbReference>
<evidence type="ECO:0000256" key="1">
    <source>
        <dbReference type="PROSITE-ProRule" id="PRU00042"/>
    </source>
</evidence>
<feature type="compositionally biased region" description="Low complexity" evidence="2">
    <location>
        <begin position="438"/>
        <end position="449"/>
    </location>
</feature>
<dbReference type="GO" id="GO:0010090">
    <property type="term" value="P:trichome morphogenesis"/>
    <property type="evidence" value="ECO:0007669"/>
    <property type="project" value="InterPro"/>
</dbReference>
<dbReference type="InterPro" id="IPR013761">
    <property type="entry name" value="SAM/pointed_sf"/>
</dbReference>
<dbReference type="Pfam" id="PF00536">
    <property type="entry name" value="SAM_1"/>
    <property type="match status" value="1"/>
</dbReference>
<feature type="compositionally biased region" description="Polar residues" evidence="2">
    <location>
        <begin position="115"/>
        <end position="127"/>
    </location>
</feature>
<evidence type="ECO:0000256" key="2">
    <source>
        <dbReference type="SAM" id="MobiDB-lite"/>
    </source>
</evidence>
<dbReference type="GO" id="GO:0003700">
    <property type="term" value="F:DNA-binding transcription factor activity"/>
    <property type="evidence" value="ECO:0007669"/>
    <property type="project" value="TreeGrafter"/>
</dbReference>
<dbReference type="GO" id="GO:0009736">
    <property type="term" value="P:cytokinin-activated signaling pathway"/>
    <property type="evidence" value="ECO:0007669"/>
    <property type="project" value="TreeGrafter"/>
</dbReference>
<feature type="region of interest" description="Disordered" evidence="2">
    <location>
        <begin position="254"/>
        <end position="287"/>
    </location>
</feature>
<evidence type="ECO:0000259" key="4">
    <source>
        <dbReference type="PROSITE" id="PS50157"/>
    </source>
</evidence>
<feature type="region of interest" description="Disordered" evidence="2">
    <location>
        <begin position="114"/>
        <end position="171"/>
    </location>
</feature>
<sequence>MAEASSSRITITLGRSGQVVKKEGPVLDHPFPAVGSKRSVRDRLGTVADSTTEFNNKRQRGDGSRLSSRASSGIDDARLGKDDLRYKIMRKTALDRGQSNGQQNGVDLRDFLSRPAQSSTAKPSSRQHIPDPRDNRPRVPEPIDNRPRVPAARDDRQQMLDSRGSRQYMPEIRDSRQYMPEIRDSRQYMPEARDFRGHRPELKDVRYNTPESRSLSILGRSPSTRNADALPLMDSIRNSYSPWTLDCLRRRSPDGVVSSSRGISPPRRGEELQRRPPVMPYDDPRLSSYTRKDVSEFSRPMTSAGYLSNTPQPAGPGKTVAPLRAPIPQSRSLVQKSSYAAEDQPTVDSFLQSLGLEKYAIHFKAEEVDLYSLKQMGDNDLKELGVPMGPRKKILLALASRARRQKNNNKRLKIFGFELIDPSPKVVQNNSSKEDQESVNSSSASTVSSGNIRDHHQEKLASNEEIMKKFECQYCFKQFANSQALGGHQNAHKKERMRKKKLQLQARKASLSCYLQPFHQNNNNNIINYQFYDPQFTVYEDQSQISFSPYDQDYQVSSTGGKWPFQQDSNWAFTLTHGGNYMKPSTNLANSATKQSCKPLDLQLGLSL</sequence>
<protein>
    <recommendedName>
        <fullName evidence="7">C2H2-type domain-containing protein</fullName>
    </recommendedName>
</protein>
<feature type="region of interest" description="Disordered" evidence="2">
    <location>
        <begin position="23"/>
        <end position="76"/>
    </location>
</feature>
<dbReference type="SUPFAM" id="SSF57667">
    <property type="entry name" value="beta-beta-alpha zinc fingers"/>
    <property type="match status" value="1"/>
</dbReference>
<dbReference type="Gene3D" id="1.10.150.50">
    <property type="entry name" value="Transcription Factor, Ets-1"/>
    <property type="match status" value="1"/>
</dbReference>
<evidence type="ECO:0008006" key="7">
    <source>
        <dbReference type="Google" id="ProtNLM"/>
    </source>
</evidence>
<dbReference type="GO" id="GO:0005634">
    <property type="term" value="C:nucleus"/>
    <property type="evidence" value="ECO:0007669"/>
    <property type="project" value="TreeGrafter"/>
</dbReference>
<feature type="domain" description="C2H2-type" evidence="4">
    <location>
        <begin position="470"/>
        <end position="497"/>
    </location>
</feature>
<dbReference type="PROSITE" id="PS50157">
    <property type="entry name" value="ZINC_FINGER_C2H2_2"/>
    <property type="match status" value="1"/>
</dbReference>
<feature type="domain" description="SAM" evidence="3">
    <location>
        <begin position="342"/>
        <end position="405"/>
    </location>
</feature>
<evidence type="ECO:0000313" key="5">
    <source>
        <dbReference type="EMBL" id="KAJ8569856.1"/>
    </source>
</evidence>
<feature type="region of interest" description="Disordered" evidence="2">
    <location>
        <begin position="426"/>
        <end position="454"/>
    </location>
</feature>
<dbReference type="PANTHER" id="PTHR46353:SF5">
    <property type="entry name" value="ZINC FINGER PROTEIN 5"/>
    <property type="match status" value="1"/>
</dbReference>
<dbReference type="InterPro" id="IPR044299">
    <property type="entry name" value="GIS3/ZFP5/ZFP6"/>
</dbReference>